<evidence type="ECO:0000313" key="12">
    <source>
        <dbReference type="RefSeq" id="XP_031556334.1"/>
    </source>
</evidence>
<dbReference type="GO" id="GO:0006508">
    <property type="term" value="P:proteolysis"/>
    <property type="evidence" value="ECO:0007669"/>
    <property type="project" value="UniProtKB-KW"/>
</dbReference>
<dbReference type="GO" id="GO:0005737">
    <property type="term" value="C:cytoplasm"/>
    <property type="evidence" value="ECO:0007669"/>
    <property type="project" value="TreeGrafter"/>
</dbReference>
<evidence type="ECO:0000256" key="1">
    <source>
        <dbReference type="ARBA" id="ARBA00005860"/>
    </source>
</evidence>
<dbReference type="PANTHER" id="PTHR10942">
    <property type="entry name" value="LEISHMANOLYSIN-LIKE PEPTIDASE"/>
    <property type="match status" value="1"/>
</dbReference>
<dbReference type="Proteomes" id="UP000515163">
    <property type="component" value="Unplaced"/>
</dbReference>
<dbReference type="Gene3D" id="3.90.132.10">
    <property type="entry name" value="Leishmanolysin , domain 2"/>
    <property type="match status" value="1"/>
</dbReference>
<dbReference type="Gene3D" id="2.10.55.10">
    <property type="entry name" value="Leishmanolysin domain 3"/>
    <property type="match status" value="1"/>
</dbReference>
<dbReference type="SUPFAM" id="SSF55486">
    <property type="entry name" value="Metalloproteases ('zincins'), catalytic domain"/>
    <property type="match status" value="1"/>
</dbReference>
<dbReference type="InterPro" id="IPR001577">
    <property type="entry name" value="Peptidase_M8"/>
</dbReference>
<feature type="active site" evidence="8">
    <location>
        <position position="223"/>
    </location>
</feature>
<comment type="cofactor">
    <cofactor evidence="9 10">
        <name>Zn(2+)</name>
        <dbReference type="ChEBI" id="CHEBI:29105"/>
    </cofactor>
    <text evidence="9 10">Binds 1 zinc ion per subunit.</text>
</comment>
<keyword evidence="2 10" id="KW-0645">Protease</keyword>
<gene>
    <name evidence="12" type="primary">LOC116293079</name>
</gene>
<dbReference type="InParanoid" id="A0A6P8HIX2"/>
<sequence>MPCAQATHHWIPRQHEMGHNVRVGMPHAFRQQEFSQKMRFEVFYDESMKDLSHSKRLLVRNKLIPEAVAYFHNTLSVRPSKSNITLQRTCKNNAYYLKDTSGDKNGDVQFCKLECIPTKCGPVAAPKQHLDQCRICDTRGVECLTMPGMEWKDGPGVNKDFILYVSSIQTSHCYSANAVAYASYCQQEQVLDRPVAGFVNLCPNRLETGTVHYSSLVSTVKHEIYHALGFSAGLYAFYRKRDGSPYTAREKNGLPSYNKKYNLYQWSPSVVRKIERKKWAVRHGYVTHTVHMIVTPRVKENVRNHFNCKSLEGAEIENQGGLGTEFTHWEKRLFENEAMTGTYTQNPVFSRLTLALMEDTGWYKANYSMADTLDWGKNLGCTFAKSSCKTWMEQNMEDMSLAQPFCFTIKQEPLRMRCTHSKMSVALCNLRQYDKVLPDEYQYFNFLPDTKGKHLGTLVGDTAYYGGAVALADYCPYYQKFTLSDKGGKKRETTCTVTDNAPASMDNFALESYGTNSRCFEQGRQWTGKKGLLTRTMLDWGSGCYRYYCDDGIKVHIGNKVYSCFQEGQHIEVNGVLGEWAINGSLICPSCRQFCGDSTGCPMEIVDDNTEDGLEKDKKSLATNTQHAPRHWKNIVLRSMLSVLVSIYVL</sequence>
<dbReference type="RefSeq" id="XP_031556334.1">
    <property type="nucleotide sequence ID" value="XM_031700474.1"/>
</dbReference>
<feature type="binding site" evidence="9">
    <location>
        <position position="222"/>
    </location>
    <ligand>
        <name>Zn(2+)</name>
        <dbReference type="ChEBI" id="CHEBI:29105"/>
        <note>catalytic</note>
    </ligand>
</feature>
<organism evidence="11 12">
    <name type="scientific">Actinia tenebrosa</name>
    <name type="common">Australian red waratah sea anemone</name>
    <dbReference type="NCBI Taxonomy" id="6105"/>
    <lineage>
        <taxon>Eukaryota</taxon>
        <taxon>Metazoa</taxon>
        <taxon>Cnidaria</taxon>
        <taxon>Anthozoa</taxon>
        <taxon>Hexacorallia</taxon>
        <taxon>Actiniaria</taxon>
        <taxon>Actiniidae</taxon>
        <taxon>Actinia</taxon>
    </lineage>
</organism>
<evidence type="ECO:0000256" key="3">
    <source>
        <dbReference type="ARBA" id="ARBA00022723"/>
    </source>
</evidence>
<proteinExistence type="inferred from homology"/>
<dbReference type="EC" id="3.4.24.-" evidence="10"/>
<evidence type="ECO:0000256" key="4">
    <source>
        <dbReference type="ARBA" id="ARBA00022801"/>
    </source>
</evidence>
<feature type="binding site" evidence="9">
    <location>
        <position position="226"/>
    </location>
    <ligand>
        <name>Zn(2+)</name>
        <dbReference type="ChEBI" id="CHEBI:29105"/>
        <note>catalytic</note>
    </ligand>
</feature>
<dbReference type="KEGG" id="aten:116293079"/>
<dbReference type="FunFam" id="3.90.132.10:FF:000001">
    <property type="entry name" value="leishmanolysin-like peptidase isoform X2"/>
    <property type="match status" value="1"/>
</dbReference>
<dbReference type="AlphaFoldDB" id="A0A6P8HIX2"/>
<dbReference type="OrthoDB" id="527990at2759"/>
<dbReference type="GeneID" id="116293079"/>
<name>A0A6P8HIX2_ACTTE</name>
<evidence type="ECO:0000256" key="8">
    <source>
        <dbReference type="PIRSR" id="PIRSR601577-1"/>
    </source>
</evidence>
<dbReference type="FunCoup" id="A0A6P8HIX2">
    <property type="interactions" value="786"/>
</dbReference>
<comment type="similarity">
    <text evidence="1 10">Belongs to the peptidase M8 family.</text>
</comment>
<feature type="binding site" evidence="9">
    <location>
        <position position="328"/>
    </location>
    <ligand>
        <name>Zn(2+)</name>
        <dbReference type="ChEBI" id="CHEBI:29105"/>
        <note>catalytic</note>
    </ligand>
</feature>
<dbReference type="GO" id="GO:0016020">
    <property type="term" value="C:membrane"/>
    <property type="evidence" value="ECO:0007669"/>
    <property type="project" value="InterPro"/>
</dbReference>
<evidence type="ECO:0000256" key="7">
    <source>
        <dbReference type="ARBA" id="ARBA00039717"/>
    </source>
</evidence>
<dbReference type="GO" id="GO:0007155">
    <property type="term" value="P:cell adhesion"/>
    <property type="evidence" value="ECO:0007669"/>
    <property type="project" value="InterPro"/>
</dbReference>
<dbReference type="PANTHER" id="PTHR10942:SF0">
    <property type="entry name" value="LEISHMANOLYSIN-LIKE PEPTIDASE"/>
    <property type="match status" value="1"/>
</dbReference>
<dbReference type="GO" id="GO:0046872">
    <property type="term" value="F:metal ion binding"/>
    <property type="evidence" value="ECO:0007669"/>
    <property type="project" value="UniProtKB-KW"/>
</dbReference>
<keyword evidence="5 9" id="KW-0862">Zinc</keyword>
<evidence type="ECO:0000256" key="2">
    <source>
        <dbReference type="ARBA" id="ARBA00022670"/>
    </source>
</evidence>
<dbReference type="GO" id="GO:0004222">
    <property type="term" value="F:metalloendopeptidase activity"/>
    <property type="evidence" value="ECO:0007669"/>
    <property type="project" value="UniProtKB-UniRule"/>
</dbReference>
<dbReference type="Pfam" id="PF01457">
    <property type="entry name" value="Peptidase_M8"/>
    <property type="match status" value="1"/>
</dbReference>
<evidence type="ECO:0000313" key="11">
    <source>
        <dbReference type="Proteomes" id="UP000515163"/>
    </source>
</evidence>
<keyword evidence="6 9" id="KW-0482">Metalloprotease</keyword>
<reference evidence="12" key="1">
    <citation type="submission" date="2025-08" db="UniProtKB">
        <authorList>
            <consortium name="RefSeq"/>
        </authorList>
    </citation>
    <scope>IDENTIFICATION</scope>
    <source>
        <tissue evidence="12">Tentacle</tissue>
    </source>
</reference>
<evidence type="ECO:0000256" key="9">
    <source>
        <dbReference type="PIRSR" id="PIRSR601577-2"/>
    </source>
</evidence>
<keyword evidence="11" id="KW-1185">Reference proteome</keyword>
<evidence type="ECO:0000256" key="5">
    <source>
        <dbReference type="ARBA" id="ARBA00022833"/>
    </source>
</evidence>
<keyword evidence="4 10" id="KW-0378">Hydrolase</keyword>
<evidence type="ECO:0000256" key="6">
    <source>
        <dbReference type="ARBA" id="ARBA00023049"/>
    </source>
</evidence>
<protein>
    <recommendedName>
        <fullName evidence="7 10">Leishmanolysin-like peptidase</fullName>
        <ecNumber evidence="10">3.4.24.-</ecNumber>
    </recommendedName>
</protein>
<keyword evidence="3 9" id="KW-0479">Metal-binding</keyword>
<dbReference type="Gene3D" id="3.10.170.20">
    <property type="match status" value="1"/>
</dbReference>
<evidence type="ECO:0000256" key="10">
    <source>
        <dbReference type="RuleBase" id="RU366077"/>
    </source>
</evidence>
<accession>A0A6P8HIX2</accession>